<keyword evidence="1" id="KW-1133">Transmembrane helix</keyword>
<accession>A0AA91J031</accession>
<protein>
    <submittedName>
        <fullName evidence="2">Uncharacterized protein</fullName>
    </submittedName>
</protein>
<dbReference type="EMBL" id="LYTK01000024">
    <property type="protein sequence ID" value="OBQ58352.1"/>
    <property type="molecule type" value="Genomic_DNA"/>
</dbReference>
<reference evidence="2 3" key="1">
    <citation type="submission" date="2016-05" db="EMBL/GenBank/DDBJ databases">
        <authorList>
            <person name="Ramsay J.P."/>
        </authorList>
    </citation>
    <scope>NUCLEOTIDE SEQUENCE [LARGE SCALE GENOMIC DNA]</scope>
    <source>
        <strain evidence="2 3">NZP2042</strain>
    </source>
</reference>
<evidence type="ECO:0000256" key="1">
    <source>
        <dbReference type="SAM" id="Phobius"/>
    </source>
</evidence>
<feature type="transmembrane region" description="Helical" evidence="1">
    <location>
        <begin position="104"/>
        <end position="125"/>
    </location>
</feature>
<feature type="transmembrane region" description="Helical" evidence="1">
    <location>
        <begin position="21"/>
        <end position="42"/>
    </location>
</feature>
<keyword evidence="1" id="KW-0472">Membrane</keyword>
<evidence type="ECO:0000313" key="2">
    <source>
        <dbReference type="EMBL" id="OBQ58352.1"/>
    </source>
</evidence>
<proteinExistence type="predicted"/>
<evidence type="ECO:0000313" key="3">
    <source>
        <dbReference type="Proteomes" id="UP000093737"/>
    </source>
</evidence>
<feature type="transmembrane region" description="Helical" evidence="1">
    <location>
        <begin position="132"/>
        <end position="152"/>
    </location>
</feature>
<feature type="transmembrane region" description="Helical" evidence="1">
    <location>
        <begin position="172"/>
        <end position="190"/>
    </location>
</feature>
<name>A0AA91J031_RHILI</name>
<comment type="caution">
    <text evidence="2">The sequence shown here is derived from an EMBL/GenBank/DDBJ whole genome shotgun (WGS) entry which is preliminary data.</text>
</comment>
<dbReference type="AlphaFoldDB" id="A0AA91J031"/>
<dbReference type="RefSeq" id="WP_065005768.1">
    <property type="nucleotide sequence ID" value="NZ_CP033334.1"/>
</dbReference>
<sequence length="196" mass="21153">MRLETRARSGILRTFWNAAKAYFAHDDPLVATANLVALVVLWNQPFYPLYVYWSVGTDIAPTFYTFLSTPFFLAVPAVGRANGRAGRALLPIAGIGNTVLSAEVFGVASGVEMFLLPCVLLGFVLFRPGERIIAIAIAAVGMLAFTVLHGRYGAPVHIYSAEEYAGFLKMNALSAGTLTAFIGLLVMNLINPPAKR</sequence>
<gene>
    <name evidence="2" type="ORF">A8145_26450</name>
</gene>
<dbReference type="Proteomes" id="UP000093737">
    <property type="component" value="Unassembled WGS sequence"/>
</dbReference>
<organism evidence="2 3">
    <name type="scientific">Rhizobium loti</name>
    <name type="common">Mesorhizobium loti</name>
    <dbReference type="NCBI Taxonomy" id="381"/>
    <lineage>
        <taxon>Bacteria</taxon>
        <taxon>Pseudomonadati</taxon>
        <taxon>Pseudomonadota</taxon>
        <taxon>Alphaproteobacteria</taxon>
        <taxon>Hyphomicrobiales</taxon>
        <taxon>Phyllobacteriaceae</taxon>
        <taxon>Mesorhizobium</taxon>
    </lineage>
</organism>
<keyword evidence="1" id="KW-0812">Transmembrane</keyword>